<feature type="chain" id="PRO_5043453716" description="Tat pathway signal protein" evidence="2">
    <location>
        <begin position="33"/>
        <end position="179"/>
    </location>
</feature>
<evidence type="ECO:0000256" key="2">
    <source>
        <dbReference type="SAM" id="SignalP"/>
    </source>
</evidence>
<feature type="region of interest" description="Disordered" evidence="1">
    <location>
        <begin position="97"/>
        <end position="129"/>
    </location>
</feature>
<dbReference type="AlphaFoldDB" id="A0AAW5T708"/>
<gene>
    <name evidence="3" type="ORF">H5P34_18405</name>
</gene>
<protein>
    <recommendedName>
        <fullName evidence="5">Tat pathway signal protein</fullName>
    </recommendedName>
</protein>
<comment type="caution">
    <text evidence="3">The sequence shown here is derived from an EMBL/GenBank/DDBJ whole genome shotgun (WGS) entry which is preliminary data.</text>
</comment>
<dbReference type="InterPro" id="IPR006311">
    <property type="entry name" value="TAT_signal"/>
</dbReference>
<proteinExistence type="predicted"/>
<evidence type="ECO:0000313" key="4">
    <source>
        <dbReference type="Proteomes" id="UP001141659"/>
    </source>
</evidence>
<name>A0AAW5T708_9MYCO</name>
<accession>A0AAW5T708</accession>
<feature type="signal peptide" evidence="2">
    <location>
        <begin position="1"/>
        <end position="32"/>
    </location>
</feature>
<evidence type="ECO:0000256" key="1">
    <source>
        <dbReference type="SAM" id="MobiDB-lite"/>
    </source>
</evidence>
<keyword evidence="2" id="KW-0732">Signal</keyword>
<evidence type="ECO:0000313" key="3">
    <source>
        <dbReference type="EMBL" id="MCV7390034.1"/>
    </source>
</evidence>
<evidence type="ECO:0008006" key="5">
    <source>
        <dbReference type="Google" id="ProtNLM"/>
    </source>
</evidence>
<dbReference type="RefSeq" id="WP_105366852.1">
    <property type="nucleotide sequence ID" value="NZ_JACKVC010000016.1"/>
</dbReference>
<organism evidence="3 4">
    <name type="scientific">Mycolicibacterium porcinum</name>
    <dbReference type="NCBI Taxonomy" id="39693"/>
    <lineage>
        <taxon>Bacteria</taxon>
        <taxon>Bacillati</taxon>
        <taxon>Actinomycetota</taxon>
        <taxon>Actinomycetes</taxon>
        <taxon>Mycobacteriales</taxon>
        <taxon>Mycobacteriaceae</taxon>
        <taxon>Mycolicibacterium</taxon>
    </lineage>
</organism>
<dbReference type="EMBL" id="JACKVC010000016">
    <property type="protein sequence ID" value="MCV7390034.1"/>
    <property type="molecule type" value="Genomic_DNA"/>
</dbReference>
<feature type="compositionally biased region" description="Low complexity" evidence="1">
    <location>
        <begin position="98"/>
        <end position="120"/>
    </location>
</feature>
<reference evidence="3" key="2">
    <citation type="journal article" date="2022" name="BMC Genomics">
        <title>Comparative genome analysis of mycobacteria focusing on tRNA and non-coding RNA.</title>
        <authorList>
            <person name="Behra P.R.K."/>
            <person name="Pettersson B.M.F."/>
            <person name="Ramesh M."/>
            <person name="Das S."/>
            <person name="Dasgupta S."/>
            <person name="Kirsebom L.A."/>
        </authorList>
    </citation>
    <scope>NUCLEOTIDE SEQUENCE</scope>
    <source>
        <strain evidence="3">DSM 44242</strain>
    </source>
</reference>
<reference evidence="3" key="1">
    <citation type="submission" date="2020-07" db="EMBL/GenBank/DDBJ databases">
        <authorList>
            <person name="Pettersson B.M.F."/>
            <person name="Behra P.R.K."/>
            <person name="Ramesh M."/>
            <person name="Das S."/>
            <person name="Dasgupta S."/>
            <person name="Kirsebom L.A."/>
        </authorList>
    </citation>
    <scope>NUCLEOTIDE SEQUENCE</scope>
    <source>
        <strain evidence="3">DSM 44242</strain>
    </source>
</reference>
<sequence length="179" mass="17739">MFTVPSAHADISRRRVLLSAAALALLGATAAACGTTLPQPEVDDLTEQWDRARADSALAADAAAAQPPQAAATRTLNAVAGDRAAHAKALAEELTRMTGSAPADTATSTTAPRSTTKTIPGTQAGASAPGVDDVVNALKESADRAAGLARTLSGYRAGLLGSIAASCTAAYTVALGGAQ</sequence>
<dbReference type="Proteomes" id="UP001141659">
    <property type="component" value="Unassembled WGS sequence"/>
</dbReference>
<dbReference type="PROSITE" id="PS51318">
    <property type="entry name" value="TAT"/>
    <property type="match status" value="1"/>
</dbReference>